<name>A0A644WDN0_9ZZZZ</name>
<organism evidence="1">
    <name type="scientific">bioreactor metagenome</name>
    <dbReference type="NCBI Taxonomy" id="1076179"/>
    <lineage>
        <taxon>unclassified sequences</taxon>
        <taxon>metagenomes</taxon>
        <taxon>ecological metagenomes</taxon>
    </lineage>
</organism>
<sequence length="137" mass="15658">MNEYLCSMLSISFCKSFSWTLISCSRISRKICSISFNNSFFLFLSDVIWYSSFRSRSFEIRNELLSTKFSANCSSFNSLLNSKLIPLKFVIRLSPCIILKSRFGSGSIPKFSREKSISSSTNNEMKKRNFAISTAIC</sequence>
<accession>A0A644WDN0</accession>
<dbReference type="EMBL" id="VSSQ01000809">
    <property type="protein sequence ID" value="MPM01608.1"/>
    <property type="molecule type" value="Genomic_DNA"/>
</dbReference>
<proteinExistence type="predicted"/>
<evidence type="ECO:0000313" key="1">
    <source>
        <dbReference type="EMBL" id="MPM01608.1"/>
    </source>
</evidence>
<reference evidence="1" key="1">
    <citation type="submission" date="2019-08" db="EMBL/GenBank/DDBJ databases">
        <authorList>
            <person name="Kucharzyk K."/>
            <person name="Murdoch R.W."/>
            <person name="Higgins S."/>
            <person name="Loffler F."/>
        </authorList>
    </citation>
    <scope>NUCLEOTIDE SEQUENCE</scope>
</reference>
<comment type="caution">
    <text evidence="1">The sequence shown here is derived from an EMBL/GenBank/DDBJ whole genome shotgun (WGS) entry which is preliminary data.</text>
</comment>
<gene>
    <name evidence="1" type="ORF">SDC9_47848</name>
</gene>
<dbReference type="AlphaFoldDB" id="A0A644WDN0"/>
<protein>
    <submittedName>
        <fullName evidence="1">Uncharacterized protein</fullName>
    </submittedName>
</protein>